<protein>
    <submittedName>
        <fullName evidence="2">Uncharacterized protein</fullName>
    </submittedName>
</protein>
<feature type="compositionally biased region" description="Basic and acidic residues" evidence="1">
    <location>
        <begin position="305"/>
        <end position="316"/>
    </location>
</feature>
<dbReference type="RefSeq" id="WP_057798836.1">
    <property type="nucleotide sequence ID" value="NZ_AZFM01000017.1"/>
</dbReference>
<feature type="region of interest" description="Disordered" evidence="1">
    <location>
        <begin position="305"/>
        <end position="332"/>
    </location>
</feature>
<reference evidence="2 3" key="1">
    <citation type="journal article" date="2015" name="Genome Announc.">
        <title>Expanding the biotechnology potential of lactobacilli through comparative genomics of 213 strains and associated genera.</title>
        <authorList>
            <person name="Sun Z."/>
            <person name="Harris H.M."/>
            <person name="McCann A."/>
            <person name="Guo C."/>
            <person name="Argimon S."/>
            <person name="Zhang W."/>
            <person name="Yang X."/>
            <person name="Jeffery I.B."/>
            <person name="Cooney J.C."/>
            <person name="Kagawa T.F."/>
            <person name="Liu W."/>
            <person name="Song Y."/>
            <person name="Salvetti E."/>
            <person name="Wrobel A."/>
            <person name="Rasinkangas P."/>
            <person name="Parkhill J."/>
            <person name="Rea M.C."/>
            <person name="O'Sullivan O."/>
            <person name="Ritari J."/>
            <person name="Douillard F.P."/>
            <person name="Paul Ross R."/>
            <person name="Yang R."/>
            <person name="Briner A.E."/>
            <person name="Felis G.E."/>
            <person name="de Vos W.M."/>
            <person name="Barrangou R."/>
            <person name="Klaenhammer T.R."/>
            <person name="Caufield P.W."/>
            <person name="Cui Y."/>
            <person name="Zhang H."/>
            <person name="O'Toole P.W."/>
        </authorList>
    </citation>
    <scope>NUCLEOTIDE SEQUENCE [LARGE SCALE GENOMIC DNA]</scope>
    <source>
        <strain evidence="2 3">DSM 16043</strain>
    </source>
</reference>
<name>A0A0R1UAZ5_9LACO</name>
<dbReference type="STRING" id="1423763.FC46_GL000508"/>
<dbReference type="PATRIC" id="fig|1423763.3.peg.512"/>
<dbReference type="InterPro" id="IPR036361">
    <property type="entry name" value="SAP_dom_sf"/>
</dbReference>
<dbReference type="OrthoDB" id="2065410at2"/>
<proteinExistence type="predicted"/>
<dbReference type="Proteomes" id="UP000051036">
    <property type="component" value="Unassembled WGS sequence"/>
</dbReference>
<comment type="caution">
    <text evidence="2">The sequence shown here is derived from an EMBL/GenBank/DDBJ whole genome shotgun (WGS) entry which is preliminary data.</text>
</comment>
<evidence type="ECO:0000313" key="3">
    <source>
        <dbReference type="Proteomes" id="UP000051036"/>
    </source>
</evidence>
<gene>
    <name evidence="2" type="ORF">FC46_GL000508</name>
</gene>
<dbReference type="Gene3D" id="1.10.720.30">
    <property type="entry name" value="SAP domain"/>
    <property type="match status" value="1"/>
</dbReference>
<keyword evidence="3" id="KW-1185">Reference proteome</keyword>
<organism evidence="2 3">
    <name type="scientific">Lactobacillus kalixensis DSM 16043</name>
    <dbReference type="NCBI Taxonomy" id="1423763"/>
    <lineage>
        <taxon>Bacteria</taxon>
        <taxon>Bacillati</taxon>
        <taxon>Bacillota</taxon>
        <taxon>Bacilli</taxon>
        <taxon>Lactobacillales</taxon>
        <taxon>Lactobacillaceae</taxon>
        <taxon>Lactobacillus</taxon>
    </lineage>
</organism>
<dbReference type="Pfam" id="PF25209">
    <property type="entry name" value="Phage_capsid_4"/>
    <property type="match status" value="1"/>
</dbReference>
<accession>A0A0R1UAZ5</accession>
<dbReference type="EMBL" id="AZFM01000017">
    <property type="protein sequence ID" value="KRL89860.1"/>
    <property type="molecule type" value="Genomic_DNA"/>
</dbReference>
<dbReference type="SUPFAM" id="SSF56563">
    <property type="entry name" value="Major capsid protein gp5"/>
    <property type="match status" value="1"/>
</dbReference>
<dbReference type="AlphaFoldDB" id="A0A0R1UAZ5"/>
<evidence type="ECO:0000256" key="1">
    <source>
        <dbReference type="SAM" id="MobiDB-lite"/>
    </source>
</evidence>
<sequence>MAITKREDLFDPEVLAPMVQNTTQNAMVFMPLADIDRTLVGNPGDTLTVPTWGHIGAAEEVAEGEQIPVEKLGQGYTKATVSKFGKGVSFTDEADITALGNVVEQATRQIGEVIAQGADSKLMEAALKVKNTMTVTPDVDGVDAMQSFFDTDVNNPAYTLIVSPKTKLKLNKAVREYTKGSDVGAQLAINGASPLVLGTSIYATKKMADDKIIVVFSSDADIARSKELQEKMKNGNLTDKELETLNSGRAFKWLVKRDTLIEADRDKGKQINTLYGTQIAAPYVQNPSKVLVATLGNEIILPESETKTDSKDETIKVESVNETTPSTKPDAKSTVEEIKAYLDANHIDYTGKTKKDELLALVK</sequence>
<evidence type="ECO:0000313" key="2">
    <source>
        <dbReference type="EMBL" id="KRL89860.1"/>
    </source>
</evidence>